<keyword evidence="1" id="KW-0472">Membrane</keyword>
<organism evidence="3 4">
    <name type="scientific">Dibothriocephalus latus</name>
    <name type="common">Fish tapeworm</name>
    <name type="synonym">Diphyllobothrium latum</name>
    <dbReference type="NCBI Taxonomy" id="60516"/>
    <lineage>
        <taxon>Eukaryota</taxon>
        <taxon>Metazoa</taxon>
        <taxon>Spiralia</taxon>
        <taxon>Lophotrochozoa</taxon>
        <taxon>Platyhelminthes</taxon>
        <taxon>Cestoda</taxon>
        <taxon>Eucestoda</taxon>
        <taxon>Diphyllobothriidea</taxon>
        <taxon>Diphyllobothriidae</taxon>
        <taxon>Dibothriocephalus</taxon>
    </lineage>
</organism>
<dbReference type="PANTHER" id="PTHR46088">
    <property type="entry name" value="TUBULIN--TYROSINE LIGASE-LIKE PROTEIN 12"/>
    <property type="match status" value="1"/>
</dbReference>
<dbReference type="PANTHER" id="PTHR46088:SF1">
    <property type="entry name" value="TUBULIN--TYROSINE LIGASE-LIKE PROTEIN 12"/>
    <property type="match status" value="1"/>
</dbReference>
<keyword evidence="1" id="KW-0812">Transmembrane</keyword>
<sequence>MASYSFMEFVNDHKSQLLHAGVPELYWGALHAKLATKLFDAGDFFALAQINYTDPETGEVVDRDWDLTVSAAAGVSCADPTNIYLVDHACTFQLSEVRTMLQASPALVARLLNILSVTDEDLNSVTVDKVAHVTDADRKPYLLLPWVEQDFSEQSSAHDFIFSDAFFAVSLPSFSFFFILSCHSSWLLTIIRLPTPISTLLLCLIFLSSFFLLHAF</sequence>
<evidence type="ECO:0000313" key="3">
    <source>
        <dbReference type="EMBL" id="VDN13456.1"/>
    </source>
</evidence>
<keyword evidence="1" id="KW-1133">Transmembrane helix</keyword>
<keyword evidence="4" id="KW-1185">Reference proteome</keyword>
<dbReference type="EMBL" id="UYRU01056433">
    <property type="protein sequence ID" value="VDN13456.1"/>
    <property type="molecule type" value="Genomic_DNA"/>
</dbReference>
<evidence type="ECO:0000259" key="2">
    <source>
        <dbReference type="Pfam" id="PF25556"/>
    </source>
</evidence>
<dbReference type="Pfam" id="PF25556">
    <property type="entry name" value="SET_TTL"/>
    <property type="match status" value="1"/>
</dbReference>
<protein>
    <recommendedName>
        <fullName evidence="2">Tubulin--tyrosine ligase-like protein 12 SET-like domain-containing protein</fullName>
    </recommendedName>
</protein>
<gene>
    <name evidence="3" type="ORF">DILT_LOCUS9287</name>
</gene>
<dbReference type="InterPro" id="IPR057954">
    <property type="entry name" value="SET_TTL12"/>
</dbReference>
<dbReference type="Proteomes" id="UP000281553">
    <property type="component" value="Unassembled WGS sequence"/>
</dbReference>
<accession>A0A3P7P5U8</accession>
<evidence type="ECO:0000256" key="1">
    <source>
        <dbReference type="SAM" id="Phobius"/>
    </source>
</evidence>
<reference evidence="3 4" key="1">
    <citation type="submission" date="2018-11" db="EMBL/GenBank/DDBJ databases">
        <authorList>
            <consortium name="Pathogen Informatics"/>
        </authorList>
    </citation>
    <scope>NUCLEOTIDE SEQUENCE [LARGE SCALE GENOMIC DNA]</scope>
</reference>
<dbReference type="OrthoDB" id="60477at2759"/>
<feature type="domain" description="Tubulin--tyrosine ligase-like protein 12 SET-like" evidence="2">
    <location>
        <begin position="66"/>
        <end position="118"/>
    </location>
</feature>
<feature type="transmembrane region" description="Helical" evidence="1">
    <location>
        <begin position="197"/>
        <end position="215"/>
    </location>
</feature>
<dbReference type="InterPro" id="IPR027749">
    <property type="entry name" value="TTLL12"/>
</dbReference>
<feature type="transmembrane region" description="Helical" evidence="1">
    <location>
        <begin position="165"/>
        <end position="191"/>
    </location>
</feature>
<evidence type="ECO:0000313" key="4">
    <source>
        <dbReference type="Proteomes" id="UP000281553"/>
    </source>
</evidence>
<name>A0A3P7P5U8_DIBLA</name>
<dbReference type="GO" id="GO:0005737">
    <property type="term" value="C:cytoplasm"/>
    <property type="evidence" value="ECO:0007669"/>
    <property type="project" value="TreeGrafter"/>
</dbReference>
<dbReference type="AlphaFoldDB" id="A0A3P7P5U8"/>
<proteinExistence type="predicted"/>